<dbReference type="Gene3D" id="2.30.29.30">
    <property type="entry name" value="Pleckstrin-homology domain (PH domain)/Phosphotyrosine-binding domain (PTB)"/>
    <property type="match status" value="1"/>
</dbReference>
<dbReference type="EMBL" id="JABFUD020000025">
    <property type="protein sequence ID" value="KAI5059130.1"/>
    <property type="molecule type" value="Genomic_DNA"/>
</dbReference>
<keyword evidence="2" id="KW-0812">Transmembrane</keyword>
<dbReference type="SMART" id="SM00568">
    <property type="entry name" value="GRAM"/>
    <property type="match status" value="1"/>
</dbReference>
<name>A0A9D4U1G6_ADICA</name>
<dbReference type="SUPFAM" id="SSF49562">
    <property type="entry name" value="C2 domain (Calcium/lipid-binding domain, CaLB)"/>
    <property type="match status" value="1"/>
</dbReference>
<evidence type="ECO:0000259" key="6">
    <source>
        <dbReference type="PROSITE" id="PS50004"/>
    </source>
</evidence>
<proteinExistence type="predicted"/>
<evidence type="ECO:0000256" key="1">
    <source>
        <dbReference type="ARBA" id="ARBA00004167"/>
    </source>
</evidence>
<reference evidence="8" key="1">
    <citation type="submission" date="2021-01" db="EMBL/GenBank/DDBJ databases">
        <title>Adiantum capillus-veneris genome.</title>
        <authorList>
            <person name="Fang Y."/>
            <person name="Liao Q."/>
        </authorList>
    </citation>
    <scope>NUCLEOTIDE SEQUENCE</scope>
    <source>
        <strain evidence="8">H3</strain>
        <tissue evidence="8">Leaf</tissue>
    </source>
</reference>
<sequence length="620" mass="69132">MDSVVERALVILVPSYGEIQVSLAAAVLVVVLYCFLQHVTGGMPGENAATLSVDILQGGKGPVQTNLPGLQGIGKSEWRSSFVYMIKLELLAAKNLIGANLNGTSDPYAIMTCGSQKRFSSLVQGSRNPMWGEEFDFFIEELPAQISLAIYDWDIIRSSTILGSMKLEIKEEGHTDPFWYTLDSTSGQVCLRTSTKRYPVSASGSLNGFAGAIARRKLLQDRPVATEVRTKPGPLQTIFSLPPDEVVEHSYSCAMERSFLYHGRMYVSTSKICFHSNIFAKQMKVVLPFEDVEEINRSQHAFINPAITIILRSGSGGHGVPPLASADGRAKYKFASFWNRNHACRILQRARTKFEELELQAKQERQQSDLRAHSSSFKQSASALAALNAEYELSNNEEKGQPFIKDEVLVDIVQAKLPCTAEDFFKRFLSDQSTFTARYRAERKDYDLKVELWHTAEQYSGLLRKITMRSVCSSPMCPPDTALTELQHAVFRNNRRTLVLETVQQAHDVPFGSYFEIHGRWTVTTIADSLCSVDVKVGAHFNKWLPMQQKIRAGSVLECTKDAKLIMRLAGELLSGAEVIVLSIQEHGGKLVDIQKKETDGQTSFELTTTERENQEPPVA</sequence>
<dbReference type="GO" id="GO:0016020">
    <property type="term" value="C:membrane"/>
    <property type="evidence" value="ECO:0007669"/>
    <property type="project" value="UniProtKB-SubCell"/>
</dbReference>
<keyword evidence="3" id="KW-1133">Transmembrane helix</keyword>
<dbReference type="Gene3D" id="2.60.40.150">
    <property type="entry name" value="C2 domain"/>
    <property type="match status" value="1"/>
</dbReference>
<keyword evidence="4" id="KW-0472">Membrane</keyword>
<dbReference type="Pfam" id="PF16016">
    <property type="entry name" value="VASt"/>
    <property type="match status" value="1"/>
</dbReference>
<dbReference type="AlphaFoldDB" id="A0A9D4U1G6"/>
<feature type="domain" description="VASt" evidence="7">
    <location>
        <begin position="405"/>
        <end position="578"/>
    </location>
</feature>
<dbReference type="PANTHER" id="PTHR47038">
    <property type="entry name" value="BAG-ASSOCIATED GRAM PROTEIN 1"/>
    <property type="match status" value="1"/>
</dbReference>
<dbReference type="CDD" id="cd00030">
    <property type="entry name" value="C2"/>
    <property type="match status" value="1"/>
</dbReference>
<evidence type="ECO:0000256" key="2">
    <source>
        <dbReference type="ARBA" id="ARBA00022692"/>
    </source>
</evidence>
<protein>
    <submittedName>
        <fullName evidence="8">Uncharacterized protein</fullName>
    </submittedName>
</protein>
<dbReference type="InterPro" id="IPR004182">
    <property type="entry name" value="GRAM"/>
</dbReference>
<dbReference type="Proteomes" id="UP000886520">
    <property type="component" value="Chromosome 25"/>
</dbReference>
<dbReference type="InterPro" id="IPR011993">
    <property type="entry name" value="PH-like_dom_sf"/>
</dbReference>
<feature type="domain" description="C2" evidence="6">
    <location>
        <begin position="67"/>
        <end position="180"/>
    </location>
</feature>
<evidence type="ECO:0000259" key="7">
    <source>
        <dbReference type="PROSITE" id="PS51778"/>
    </source>
</evidence>
<dbReference type="OrthoDB" id="67700at2759"/>
<evidence type="ECO:0000256" key="3">
    <source>
        <dbReference type="ARBA" id="ARBA00022989"/>
    </source>
</evidence>
<evidence type="ECO:0000256" key="5">
    <source>
        <dbReference type="SAM" id="MobiDB-lite"/>
    </source>
</evidence>
<dbReference type="InterPro" id="IPR031968">
    <property type="entry name" value="VASt"/>
</dbReference>
<keyword evidence="9" id="KW-1185">Reference proteome</keyword>
<organism evidence="8 9">
    <name type="scientific">Adiantum capillus-veneris</name>
    <name type="common">Maidenhair fern</name>
    <dbReference type="NCBI Taxonomy" id="13818"/>
    <lineage>
        <taxon>Eukaryota</taxon>
        <taxon>Viridiplantae</taxon>
        <taxon>Streptophyta</taxon>
        <taxon>Embryophyta</taxon>
        <taxon>Tracheophyta</taxon>
        <taxon>Polypodiopsida</taxon>
        <taxon>Polypodiidae</taxon>
        <taxon>Polypodiales</taxon>
        <taxon>Pteridineae</taxon>
        <taxon>Pteridaceae</taxon>
        <taxon>Vittarioideae</taxon>
        <taxon>Adiantum</taxon>
    </lineage>
</organism>
<dbReference type="InterPro" id="IPR044655">
    <property type="entry name" value="BAGP1-like"/>
</dbReference>
<dbReference type="PROSITE" id="PS50004">
    <property type="entry name" value="C2"/>
    <property type="match status" value="1"/>
</dbReference>
<dbReference type="PANTHER" id="PTHR47038:SF1">
    <property type="entry name" value="BAG-ASSOCIATED GRAM PROTEIN 1"/>
    <property type="match status" value="1"/>
</dbReference>
<feature type="region of interest" description="Disordered" evidence="5">
    <location>
        <begin position="601"/>
        <end position="620"/>
    </location>
</feature>
<dbReference type="PROSITE" id="PS51778">
    <property type="entry name" value="VAST"/>
    <property type="match status" value="1"/>
</dbReference>
<feature type="compositionally biased region" description="Basic and acidic residues" evidence="5">
    <location>
        <begin position="609"/>
        <end position="620"/>
    </location>
</feature>
<dbReference type="SMART" id="SM00239">
    <property type="entry name" value="C2"/>
    <property type="match status" value="1"/>
</dbReference>
<comment type="subcellular location">
    <subcellularLocation>
        <location evidence="1">Membrane</location>
        <topology evidence="1">Single-pass membrane protein</topology>
    </subcellularLocation>
</comment>
<dbReference type="InterPro" id="IPR000008">
    <property type="entry name" value="C2_dom"/>
</dbReference>
<dbReference type="Pfam" id="PF02893">
    <property type="entry name" value="GRAM"/>
    <property type="match status" value="1"/>
</dbReference>
<accession>A0A9D4U1G6</accession>
<evidence type="ECO:0000313" key="9">
    <source>
        <dbReference type="Proteomes" id="UP000886520"/>
    </source>
</evidence>
<dbReference type="InterPro" id="IPR035892">
    <property type="entry name" value="C2_domain_sf"/>
</dbReference>
<comment type="caution">
    <text evidence="8">The sequence shown here is derived from an EMBL/GenBank/DDBJ whole genome shotgun (WGS) entry which is preliminary data.</text>
</comment>
<evidence type="ECO:0000313" key="8">
    <source>
        <dbReference type="EMBL" id="KAI5059130.1"/>
    </source>
</evidence>
<evidence type="ECO:0000256" key="4">
    <source>
        <dbReference type="ARBA" id="ARBA00023136"/>
    </source>
</evidence>
<dbReference type="Pfam" id="PF00168">
    <property type="entry name" value="C2"/>
    <property type="match status" value="1"/>
</dbReference>
<gene>
    <name evidence="8" type="ORF">GOP47_0025449</name>
</gene>